<comment type="caution">
    <text evidence="1">The sequence shown here is derived from an EMBL/GenBank/DDBJ whole genome shotgun (WGS) entry which is preliminary data.</text>
</comment>
<organism evidence="1 4">
    <name type="scientific">Rhizobium azibense</name>
    <dbReference type="NCBI Taxonomy" id="1136135"/>
    <lineage>
        <taxon>Bacteria</taxon>
        <taxon>Pseudomonadati</taxon>
        <taxon>Pseudomonadota</taxon>
        <taxon>Alphaproteobacteria</taxon>
        <taxon>Hyphomicrobiales</taxon>
        <taxon>Rhizobiaceae</taxon>
        <taxon>Rhizobium/Agrobacterium group</taxon>
        <taxon>Rhizobium</taxon>
    </lineage>
</organism>
<name>A0A4R3QYR5_9HYPH</name>
<gene>
    <name evidence="2" type="ORF">EV129_112116</name>
    <name evidence="1" type="ORF">EV130_103116</name>
</gene>
<accession>A0A4R3QYR5</accession>
<dbReference type="EMBL" id="SMBK01000012">
    <property type="protein sequence ID" value="TCU34500.1"/>
    <property type="molecule type" value="Genomic_DNA"/>
</dbReference>
<protein>
    <submittedName>
        <fullName evidence="1">Uncharacterized protein</fullName>
    </submittedName>
</protein>
<dbReference type="Proteomes" id="UP000295507">
    <property type="component" value="Unassembled WGS sequence"/>
</dbReference>
<sequence length="38" mass="4734">MIFQRLHSKRKEGRVHNYYFRFNRQRGPVDALQMRLQG</sequence>
<evidence type="ECO:0000313" key="4">
    <source>
        <dbReference type="Proteomes" id="UP000295547"/>
    </source>
</evidence>
<keyword evidence="4" id="KW-1185">Reference proteome</keyword>
<evidence type="ECO:0000313" key="3">
    <source>
        <dbReference type="Proteomes" id="UP000295507"/>
    </source>
</evidence>
<dbReference type="AlphaFoldDB" id="A0A4R3QYR5"/>
<evidence type="ECO:0000313" key="2">
    <source>
        <dbReference type="EMBL" id="TCU34500.1"/>
    </source>
</evidence>
<dbReference type="EMBL" id="SMBJ01000003">
    <property type="protein sequence ID" value="TCU27713.1"/>
    <property type="molecule type" value="Genomic_DNA"/>
</dbReference>
<evidence type="ECO:0000313" key="1">
    <source>
        <dbReference type="EMBL" id="TCU27713.1"/>
    </source>
</evidence>
<reference evidence="3 4" key="1">
    <citation type="submission" date="2019-03" db="EMBL/GenBank/DDBJ databases">
        <title>Genomic Encyclopedia of Type Strains, Phase IV (KMG-V): Genome sequencing to study the core and pangenomes of soil and plant-associated prokaryotes.</title>
        <authorList>
            <person name="Whitman W."/>
        </authorList>
    </citation>
    <scope>NUCLEOTIDE SEQUENCE [LARGE SCALE GENOMIC DNA]</scope>
    <source>
        <strain evidence="1 4">Gr42</strain>
        <strain evidence="2 3">IE4868</strain>
    </source>
</reference>
<proteinExistence type="predicted"/>
<dbReference type="Proteomes" id="UP000295547">
    <property type="component" value="Unassembled WGS sequence"/>
</dbReference>